<dbReference type="AlphaFoldDB" id="A0A8D5J5R4"/>
<name>A0A8D5J5R4_RALSL</name>
<dbReference type="InterPro" id="IPR051801">
    <property type="entry name" value="GH28_Enzymes"/>
</dbReference>
<sequence>MWIDSGVTLYASRNPTDYDNGPGTCGTATVTDENACKPFILADGIIGSGIVGDGAIDGRGGSLLTAGANAGLRSWWDVAYQNKTQGLIQQNPLLIQVRNGSDFTLYRVAIVNAPTFHISTSGVVGITAWGIRILSPTLEYTVPNYACPPNSTPDKVTPATCFTPETAKNTDGFDPGQSSKVLLAYSYVSDGDDNVAVKSHGRLPSTNLAFMHNHFYYGHGMSIGSETDSGLSNLMVDDLSMDGFDSPASVGLRIKSDASRGGHVDSVSYTRICMRNMRQPLVFDSYYRSPTSGTKYPLFTNIRVSGLHSLGSNTYGGGQLTFAGFDADGQTNPLSITLDNVVFDAIQPSFVPGHNGGPAKLPAATHFTLGPGSVSFASSIVPSSADDVNVTGAPGNSDPVDCSNAFVPFQSVLSASPI</sequence>
<evidence type="ECO:0000256" key="2">
    <source>
        <dbReference type="ARBA" id="ARBA00022801"/>
    </source>
</evidence>
<comment type="similarity">
    <text evidence="1 4">Belongs to the glycosyl hydrolase 28 family.</text>
</comment>
<dbReference type="GO" id="GO:0005975">
    <property type="term" value="P:carbohydrate metabolic process"/>
    <property type="evidence" value="ECO:0007669"/>
    <property type="project" value="InterPro"/>
</dbReference>
<accession>A0A8D5J5R4</accession>
<organism evidence="7">
    <name type="scientific">Ralstonia solanacearum</name>
    <name type="common">Pseudomonas solanacearum</name>
    <dbReference type="NCBI Taxonomy" id="305"/>
    <lineage>
        <taxon>Bacteria</taxon>
        <taxon>Pseudomonadati</taxon>
        <taxon>Pseudomonadota</taxon>
        <taxon>Betaproteobacteria</taxon>
        <taxon>Burkholderiales</taxon>
        <taxon>Burkholderiaceae</taxon>
        <taxon>Ralstonia</taxon>
        <taxon>Ralstonia solanacearum species complex</taxon>
    </lineage>
</organism>
<proteinExistence type="inferred from homology"/>
<keyword evidence="2 4" id="KW-0378">Hydrolase</keyword>
<dbReference type="InterPro" id="IPR012334">
    <property type="entry name" value="Pectin_lyas_fold"/>
</dbReference>
<protein>
    <submittedName>
        <fullName evidence="7">Polygalacturonase</fullName>
    </submittedName>
</protein>
<dbReference type="EMBL" id="LC557112">
    <property type="protein sequence ID" value="BCI56308.1"/>
    <property type="molecule type" value="Genomic_DNA"/>
</dbReference>
<dbReference type="InterPro" id="IPR000743">
    <property type="entry name" value="Glyco_hydro_28"/>
</dbReference>
<dbReference type="GO" id="GO:0004650">
    <property type="term" value="F:polygalacturonase activity"/>
    <property type="evidence" value="ECO:0007669"/>
    <property type="project" value="InterPro"/>
</dbReference>
<evidence type="ECO:0000313" key="5">
    <source>
        <dbReference type="EMBL" id="BCI56270.1"/>
    </source>
</evidence>
<dbReference type="EMBL" id="LC557118">
    <property type="protein sequence ID" value="BCI56346.1"/>
    <property type="molecule type" value="Genomic_DNA"/>
</dbReference>
<dbReference type="PANTHER" id="PTHR31339">
    <property type="entry name" value="PECTIN LYASE-RELATED"/>
    <property type="match status" value="1"/>
</dbReference>
<dbReference type="InterPro" id="IPR011050">
    <property type="entry name" value="Pectin_lyase_fold/virulence"/>
</dbReference>
<reference evidence="7" key="1">
    <citation type="submission" date="2020-06" db="EMBL/GenBank/DDBJ databases">
        <title>Comparative genome analysis of Ralstonia solanacearum.</title>
        <authorList>
            <person name="Iiyama K."/>
            <person name="Kodama S."/>
            <person name="Furuya N."/>
        </authorList>
    </citation>
    <scope>NUCLEOTIDE SEQUENCE</scope>
    <source>
        <strain evidence="5">MAFF 211479</strain>
        <strain evidence="6">MAFF 211480</strain>
        <strain evidence="7">MAFF 311693</strain>
    </source>
</reference>
<dbReference type="SUPFAM" id="SSF51126">
    <property type="entry name" value="Pectin lyase-like"/>
    <property type="match status" value="1"/>
</dbReference>
<dbReference type="PANTHER" id="PTHR31339:SF9">
    <property type="entry name" value="PLASMIN AND FIBRONECTIN-BINDING PROTEIN A"/>
    <property type="match status" value="1"/>
</dbReference>
<evidence type="ECO:0000256" key="3">
    <source>
        <dbReference type="ARBA" id="ARBA00023295"/>
    </source>
</evidence>
<evidence type="ECO:0000256" key="1">
    <source>
        <dbReference type="ARBA" id="ARBA00008834"/>
    </source>
</evidence>
<evidence type="ECO:0000313" key="7">
    <source>
        <dbReference type="EMBL" id="BCI56346.1"/>
    </source>
</evidence>
<evidence type="ECO:0000256" key="4">
    <source>
        <dbReference type="RuleBase" id="RU361169"/>
    </source>
</evidence>
<keyword evidence="3 4" id="KW-0326">Glycosidase</keyword>
<dbReference type="EMBL" id="LC557106">
    <property type="protein sequence ID" value="BCI56270.1"/>
    <property type="molecule type" value="Genomic_DNA"/>
</dbReference>
<dbReference type="PROSITE" id="PS00502">
    <property type="entry name" value="POLYGALACTURONASE"/>
    <property type="match status" value="1"/>
</dbReference>
<evidence type="ECO:0000313" key="6">
    <source>
        <dbReference type="EMBL" id="BCI56308.1"/>
    </source>
</evidence>
<dbReference type="Pfam" id="PF00295">
    <property type="entry name" value="Glyco_hydro_28"/>
    <property type="match status" value="1"/>
</dbReference>
<dbReference type="Gene3D" id="2.160.20.10">
    <property type="entry name" value="Single-stranded right-handed beta-helix, Pectin lyase-like"/>
    <property type="match status" value="1"/>
</dbReference>